<dbReference type="InterPro" id="IPR028202">
    <property type="entry name" value="Reductase_C"/>
</dbReference>
<feature type="domain" description="FAD/NAD(P)-binding" evidence="5">
    <location>
        <begin position="2"/>
        <end position="280"/>
    </location>
</feature>
<dbReference type="Proteomes" id="UP000589626">
    <property type="component" value="Unassembled WGS sequence"/>
</dbReference>
<evidence type="ECO:0000256" key="2">
    <source>
        <dbReference type="ARBA" id="ARBA00022630"/>
    </source>
</evidence>
<name>A0A7W4VRH2_9ACTN</name>
<organism evidence="7 8">
    <name type="scientific">Nocardioides soli</name>
    <dbReference type="NCBI Taxonomy" id="1036020"/>
    <lineage>
        <taxon>Bacteria</taxon>
        <taxon>Bacillati</taxon>
        <taxon>Actinomycetota</taxon>
        <taxon>Actinomycetes</taxon>
        <taxon>Propionibacteriales</taxon>
        <taxon>Nocardioidaceae</taxon>
        <taxon>Nocardioides</taxon>
    </lineage>
</organism>
<dbReference type="PRINTS" id="PR00469">
    <property type="entry name" value="PNDRDTASEII"/>
</dbReference>
<dbReference type="InterPro" id="IPR036188">
    <property type="entry name" value="FAD/NAD-bd_sf"/>
</dbReference>
<dbReference type="PANTHER" id="PTHR43557">
    <property type="entry name" value="APOPTOSIS-INDUCING FACTOR 1"/>
    <property type="match status" value="1"/>
</dbReference>
<evidence type="ECO:0000259" key="6">
    <source>
        <dbReference type="Pfam" id="PF14759"/>
    </source>
</evidence>
<dbReference type="EMBL" id="JACHWR010000001">
    <property type="protein sequence ID" value="MBB3040432.1"/>
    <property type="molecule type" value="Genomic_DNA"/>
</dbReference>
<evidence type="ECO:0000256" key="3">
    <source>
        <dbReference type="ARBA" id="ARBA00022827"/>
    </source>
</evidence>
<dbReference type="InterPro" id="IPR023753">
    <property type="entry name" value="FAD/NAD-binding_dom"/>
</dbReference>
<evidence type="ECO:0000256" key="4">
    <source>
        <dbReference type="ARBA" id="ARBA00023002"/>
    </source>
</evidence>
<sequence>MTMVVIGAGLAGNAAAEELREQGYDGDVVLLGAEQHLPYDRPPLSKDVLLGHEDVEATGLRDADWYTERAIDVRTGTAASAVDLERRVVVTPGGEIAFDKLLLATGSEPRRLPVTGAPAAYLRTRDDSAALRAALLEKPRLTVVGGGWIGLEVAAAARAAGCDVTLIEPQAQPLLGVLGERLGSAFADLHRQHGVDLRLGTSFDGASPVPADLVLVAVGAAPRLDLAVAAGLDVDGGVLVDATLRTSHPDVYAAGDIAAHDHPTLGRLRVEHWDNAIEQGRAAARSMLGADAPYDRVPYFFTDQYDLGVEYVGRVPREHLDSVVVRGDLAARQAVVLWHDAGRVLGGMHLNEWDSIDHLRALVGRTVDVARLEDTGVGIAGLAESVS</sequence>
<dbReference type="PANTHER" id="PTHR43557:SF2">
    <property type="entry name" value="RIESKE DOMAIN-CONTAINING PROTEIN-RELATED"/>
    <property type="match status" value="1"/>
</dbReference>
<evidence type="ECO:0000256" key="1">
    <source>
        <dbReference type="ARBA" id="ARBA00001974"/>
    </source>
</evidence>
<dbReference type="AlphaFoldDB" id="A0A7W4VRH2"/>
<dbReference type="SUPFAM" id="SSF51905">
    <property type="entry name" value="FAD/NAD(P)-binding domain"/>
    <property type="match status" value="2"/>
</dbReference>
<comment type="cofactor">
    <cofactor evidence="1">
        <name>FAD</name>
        <dbReference type="ChEBI" id="CHEBI:57692"/>
    </cofactor>
</comment>
<keyword evidence="4" id="KW-0560">Oxidoreductase</keyword>
<dbReference type="PRINTS" id="PR00368">
    <property type="entry name" value="FADPNR"/>
</dbReference>
<evidence type="ECO:0000259" key="5">
    <source>
        <dbReference type="Pfam" id="PF07992"/>
    </source>
</evidence>
<evidence type="ECO:0000313" key="8">
    <source>
        <dbReference type="Proteomes" id="UP000589626"/>
    </source>
</evidence>
<protein>
    <submittedName>
        <fullName evidence="7">NADPH-dependent 2,4-dienoyl-CoA reductase/sulfur reductase-like enzyme</fullName>
    </submittedName>
</protein>
<gene>
    <name evidence="7" type="ORF">FHU40_000233</name>
</gene>
<reference evidence="7 8" key="1">
    <citation type="submission" date="2020-08" db="EMBL/GenBank/DDBJ databases">
        <title>Sequencing the genomes of 1000 actinobacteria strains.</title>
        <authorList>
            <person name="Klenk H.-P."/>
        </authorList>
    </citation>
    <scope>NUCLEOTIDE SEQUENCE [LARGE SCALE GENOMIC DNA]</scope>
    <source>
        <strain evidence="7 8">DSM 105498</strain>
    </source>
</reference>
<dbReference type="InterPro" id="IPR016156">
    <property type="entry name" value="FAD/NAD-linked_Rdtase_dimer_sf"/>
</dbReference>
<dbReference type="GO" id="GO:0005737">
    <property type="term" value="C:cytoplasm"/>
    <property type="evidence" value="ECO:0007669"/>
    <property type="project" value="TreeGrafter"/>
</dbReference>
<dbReference type="SUPFAM" id="SSF55424">
    <property type="entry name" value="FAD/NAD-linked reductases, dimerisation (C-terminal) domain"/>
    <property type="match status" value="1"/>
</dbReference>
<dbReference type="Gene3D" id="3.30.390.30">
    <property type="match status" value="1"/>
</dbReference>
<dbReference type="Gene3D" id="3.50.50.60">
    <property type="entry name" value="FAD/NAD(P)-binding domain"/>
    <property type="match status" value="2"/>
</dbReference>
<dbReference type="RefSeq" id="WP_183590465.1">
    <property type="nucleotide sequence ID" value="NZ_JACHWR010000001.1"/>
</dbReference>
<feature type="domain" description="Reductase C-terminal" evidence="6">
    <location>
        <begin position="299"/>
        <end position="375"/>
    </location>
</feature>
<evidence type="ECO:0000313" key="7">
    <source>
        <dbReference type="EMBL" id="MBB3040432.1"/>
    </source>
</evidence>
<dbReference type="Pfam" id="PF14759">
    <property type="entry name" value="Reductase_C"/>
    <property type="match status" value="1"/>
</dbReference>
<keyword evidence="8" id="KW-1185">Reference proteome</keyword>
<dbReference type="GO" id="GO:0016651">
    <property type="term" value="F:oxidoreductase activity, acting on NAD(P)H"/>
    <property type="evidence" value="ECO:0007669"/>
    <property type="project" value="TreeGrafter"/>
</dbReference>
<comment type="caution">
    <text evidence="7">The sequence shown here is derived from an EMBL/GenBank/DDBJ whole genome shotgun (WGS) entry which is preliminary data.</text>
</comment>
<dbReference type="Pfam" id="PF07992">
    <property type="entry name" value="Pyr_redox_2"/>
    <property type="match status" value="1"/>
</dbReference>
<keyword evidence="2" id="KW-0285">Flavoprotein</keyword>
<dbReference type="InterPro" id="IPR050446">
    <property type="entry name" value="FAD-oxidoreductase/Apoptosis"/>
</dbReference>
<proteinExistence type="predicted"/>
<keyword evidence="3" id="KW-0274">FAD</keyword>
<accession>A0A7W4VRH2</accession>